<dbReference type="InterPro" id="IPR003734">
    <property type="entry name" value="DUF155"/>
</dbReference>
<comment type="similarity">
    <text evidence="1">Belongs to the RMD1/sif2 family.</text>
</comment>
<reference evidence="2 3" key="1">
    <citation type="submission" date="2016-02" db="EMBL/GenBank/DDBJ databases">
        <title>Genome analysis of coral dinoflagellate symbionts highlights evolutionary adaptations to a symbiotic lifestyle.</title>
        <authorList>
            <person name="Aranda M."/>
            <person name="Li Y."/>
            <person name="Liew Y.J."/>
            <person name="Baumgarten S."/>
            <person name="Simakov O."/>
            <person name="Wilson M."/>
            <person name="Piel J."/>
            <person name="Ashoor H."/>
            <person name="Bougouffa S."/>
            <person name="Bajic V.B."/>
            <person name="Ryu T."/>
            <person name="Ravasi T."/>
            <person name="Bayer T."/>
            <person name="Micklem G."/>
            <person name="Kim H."/>
            <person name="Bhak J."/>
            <person name="Lajeunesse T.C."/>
            <person name="Voolstra C.R."/>
        </authorList>
    </citation>
    <scope>NUCLEOTIDE SEQUENCE [LARGE SCALE GENOMIC DNA]</scope>
    <source>
        <strain evidence="2 3">CCMP2467</strain>
    </source>
</reference>
<evidence type="ECO:0000256" key="1">
    <source>
        <dbReference type="ARBA" id="ARBA00008306"/>
    </source>
</evidence>
<evidence type="ECO:0000313" key="2">
    <source>
        <dbReference type="EMBL" id="OLP79021.1"/>
    </source>
</evidence>
<dbReference type="PANTHER" id="PTHR16255:SF1">
    <property type="entry name" value="REQUIRED FOR MEIOTIC NUCLEAR DIVISION PROTEIN 1 HOMOLOG"/>
    <property type="match status" value="1"/>
</dbReference>
<dbReference type="EMBL" id="LSRX01001534">
    <property type="protein sequence ID" value="OLP79021.1"/>
    <property type="molecule type" value="Genomic_DNA"/>
</dbReference>
<comment type="caution">
    <text evidence="2">The sequence shown here is derived from an EMBL/GenBank/DDBJ whole genome shotgun (WGS) entry which is preliminary data.</text>
</comment>
<accession>A0A1Q9C7Y1</accession>
<name>A0A1Q9C7Y1_SYMMI</name>
<organism evidence="2 3">
    <name type="scientific">Symbiodinium microadriaticum</name>
    <name type="common">Dinoflagellate</name>
    <name type="synonym">Zooxanthella microadriatica</name>
    <dbReference type="NCBI Taxonomy" id="2951"/>
    <lineage>
        <taxon>Eukaryota</taxon>
        <taxon>Sar</taxon>
        <taxon>Alveolata</taxon>
        <taxon>Dinophyceae</taxon>
        <taxon>Suessiales</taxon>
        <taxon>Symbiodiniaceae</taxon>
        <taxon>Symbiodinium</taxon>
    </lineage>
</organism>
<dbReference type="PANTHER" id="PTHR16255">
    <property type="entry name" value="REQUIRED FOR MEIOTIC NUCLEAR DIVISION PROTEIN 1 HOMOLOG"/>
    <property type="match status" value="1"/>
</dbReference>
<dbReference type="AlphaFoldDB" id="A0A1Q9C7Y1"/>
<dbReference type="Proteomes" id="UP000186817">
    <property type="component" value="Unassembled WGS sequence"/>
</dbReference>
<sequence>MLRPPGRLGRLGCCRLAGRSFPRTGGVLRLANAASRGNGSRVEDKEDLKQVWAHLLRRSINLTVLGQQVSQLKGPAYSCRLWHMAGPKASPLAQVLICNSDTAGNVVVLPNGCLVLWDTEEDLRQRMLQLAASCPANRHGPTTIGAVQKVLEGDYLPAESSEPLASESLDFVYEAAGKETRLDKNTGQLHVARVAADPSGEKGALQQAQLELIAISLGLDIAVRLDQLEAKIEEQTVKGWQALEKEVASVEERFAMSVTLKDISNRVFRYERMIHEMRYELNAAGRFLDSPDLLWENPNEERLHDQVVRHFDVKRRTDLLNERLSYSLDFLHTLGEHVRHLYSVRLERMIIILITLELGVGVMGLFTGSSPHSAAK</sequence>
<dbReference type="InterPro" id="IPR051624">
    <property type="entry name" value="RMD1/Sad1-interacting"/>
</dbReference>
<evidence type="ECO:0000313" key="3">
    <source>
        <dbReference type="Proteomes" id="UP000186817"/>
    </source>
</evidence>
<keyword evidence="3" id="KW-1185">Reference proteome</keyword>
<dbReference type="GO" id="GO:0005739">
    <property type="term" value="C:mitochondrion"/>
    <property type="evidence" value="ECO:0007669"/>
    <property type="project" value="UniProtKB-ARBA"/>
</dbReference>
<dbReference type="OMA" id="HEMRYEL"/>
<dbReference type="OrthoDB" id="242766at2759"/>
<proteinExistence type="inferred from homology"/>
<dbReference type="Pfam" id="PF02582">
    <property type="entry name" value="DUF155"/>
    <property type="match status" value="1"/>
</dbReference>
<protein>
    <submittedName>
        <fullName evidence="2">Required for meiotic nuclear division protein 1-like</fullName>
    </submittedName>
</protein>
<gene>
    <name evidence="2" type="primary">Rmnd1</name>
    <name evidence="2" type="ORF">AK812_SmicGene40737</name>
</gene>